<sequence length="239" mass="25539">MGEAYATILKATVDAEIRSALVASQKRWLSRRDEQLGQVNENDASGEDSRGILLQAMQDRTRDLARRSDTDPKLPRLVAIMLEQQKFAAQFTGGAFAGFDTSCDFLPGGGRYSYGCFAIQHYQNRDRVCTLDQDWASGSVYEKHAVAEVVDGRLKTIATCSIGGDDDNPCPGAEAQSGQSASWNIHPKVSSGAGNPPAHPLPRLDADVNAETDAPWLHACLTDSAYPLADPASGGSGAP</sequence>
<comment type="caution">
    <text evidence="2">The sequence shown here is derived from an EMBL/GenBank/DDBJ whole genome shotgun (WGS) entry which is preliminary data.</text>
</comment>
<evidence type="ECO:0008006" key="4">
    <source>
        <dbReference type="Google" id="ProtNLM"/>
    </source>
</evidence>
<reference evidence="2 3" key="1">
    <citation type="submission" date="2023-07" db="EMBL/GenBank/DDBJ databases">
        <title>Genomic Encyclopedia of Type Strains, Phase IV (KMG-IV): sequencing the most valuable type-strain genomes for metagenomic binning, comparative biology and taxonomic classification.</title>
        <authorList>
            <person name="Goeker M."/>
        </authorList>
    </citation>
    <scope>NUCLEOTIDE SEQUENCE [LARGE SCALE GENOMIC DNA]</scope>
    <source>
        <strain evidence="2 3">DSM 5896</strain>
    </source>
</reference>
<evidence type="ECO:0000256" key="1">
    <source>
        <dbReference type="SAM" id="MobiDB-lite"/>
    </source>
</evidence>
<evidence type="ECO:0000313" key="2">
    <source>
        <dbReference type="EMBL" id="MDQ0390441.1"/>
    </source>
</evidence>
<protein>
    <recommendedName>
        <fullName evidence="4">Lysozyme inhibitor LprI N-terminal domain-containing protein</fullName>
    </recommendedName>
</protein>
<evidence type="ECO:0000313" key="3">
    <source>
        <dbReference type="Proteomes" id="UP001237448"/>
    </source>
</evidence>
<keyword evidence="3" id="KW-1185">Reference proteome</keyword>
<gene>
    <name evidence="2" type="ORF">J3R73_000233</name>
</gene>
<organism evidence="2 3">
    <name type="scientific">Labrys monachus</name>
    <dbReference type="NCBI Taxonomy" id="217067"/>
    <lineage>
        <taxon>Bacteria</taxon>
        <taxon>Pseudomonadati</taxon>
        <taxon>Pseudomonadota</taxon>
        <taxon>Alphaproteobacteria</taxon>
        <taxon>Hyphomicrobiales</taxon>
        <taxon>Xanthobacteraceae</taxon>
        <taxon>Labrys</taxon>
    </lineage>
</organism>
<dbReference type="EMBL" id="JAUSVK010000001">
    <property type="protein sequence ID" value="MDQ0390441.1"/>
    <property type="molecule type" value="Genomic_DNA"/>
</dbReference>
<dbReference type="Proteomes" id="UP001237448">
    <property type="component" value="Unassembled WGS sequence"/>
</dbReference>
<accession>A0ABU0F7A8</accession>
<proteinExistence type="predicted"/>
<feature type="region of interest" description="Disordered" evidence="1">
    <location>
        <begin position="165"/>
        <end position="203"/>
    </location>
</feature>
<name>A0ABU0F7A8_9HYPH</name>